<feature type="region of interest" description="Disordered" evidence="1">
    <location>
        <begin position="1"/>
        <end position="87"/>
    </location>
</feature>
<feature type="compositionally biased region" description="Polar residues" evidence="1">
    <location>
        <begin position="916"/>
        <end position="927"/>
    </location>
</feature>
<feature type="compositionally biased region" description="Basic and acidic residues" evidence="1">
    <location>
        <begin position="969"/>
        <end position="979"/>
    </location>
</feature>
<evidence type="ECO:0000313" key="3">
    <source>
        <dbReference type="Proteomes" id="UP000485058"/>
    </source>
</evidence>
<feature type="compositionally biased region" description="Low complexity" evidence="1">
    <location>
        <begin position="699"/>
        <end position="710"/>
    </location>
</feature>
<dbReference type="AlphaFoldDB" id="A0A699YKA4"/>
<feature type="region of interest" description="Disordered" evidence="1">
    <location>
        <begin position="568"/>
        <end position="716"/>
    </location>
</feature>
<dbReference type="PRINTS" id="PR01217">
    <property type="entry name" value="PRICHEXTENSN"/>
</dbReference>
<accession>A0A699YKA4</accession>
<dbReference type="EMBL" id="BLLF01000157">
    <property type="protein sequence ID" value="GFH08378.1"/>
    <property type="molecule type" value="Genomic_DNA"/>
</dbReference>
<reference evidence="2 3" key="1">
    <citation type="submission" date="2020-02" db="EMBL/GenBank/DDBJ databases">
        <title>Draft genome sequence of Haematococcus lacustris strain NIES-144.</title>
        <authorList>
            <person name="Morimoto D."/>
            <person name="Nakagawa S."/>
            <person name="Yoshida T."/>
            <person name="Sawayama S."/>
        </authorList>
    </citation>
    <scope>NUCLEOTIDE SEQUENCE [LARGE SCALE GENOMIC DNA]</scope>
    <source>
        <strain evidence="2 3">NIES-144</strain>
    </source>
</reference>
<feature type="compositionally biased region" description="Polar residues" evidence="1">
    <location>
        <begin position="537"/>
        <end position="546"/>
    </location>
</feature>
<name>A0A699YKA4_HAELA</name>
<dbReference type="Proteomes" id="UP000485058">
    <property type="component" value="Unassembled WGS sequence"/>
</dbReference>
<feature type="compositionally biased region" description="Basic and acidic residues" evidence="1">
    <location>
        <begin position="757"/>
        <end position="767"/>
    </location>
</feature>
<feature type="compositionally biased region" description="Low complexity" evidence="1">
    <location>
        <begin position="356"/>
        <end position="372"/>
    </location>
</feature>
<feature type="region of interest" description="Disordered" evidence="1">
    <location>
        <begin position="109"/>
        <end position="139"/>
    </location>
</feature>
<proteinExistence type="predicted"/>
<keyword evidence="3" id="KW-1185">Reference proteome</keyword>
<evidence type="ECO:0000256" key="1">
    <source>
        <dbReference type="SAM" id="MobiDB-lite"/>
    </source>
</evidence>
<feature type="compositionally biased region" description="Low complexity" evidence="1">
    <location>
        <begin position="863"/>
        <end position="886"/>
    </location>
</feature>
<feature type="compositionally biased region" description="Low complexity" evidence="1">
    <location>
        <begin position="29"/>
        <end position="50"/>
    </location>
</feature>
<sequence length="1054" mass="105863">MSHKSGYGHQPVPDRWGSHVDSSRGGAGPEAPLAAPSWRAESASSWRAPAGSSSQNSSLPPPTHGLQQQATRPSPWPPTAWQKMRGCGMRRGGGGWCSGRVWGMAVGQHLRQQQRVQPQPSGCPFPPQPLAGAGLRASGRPSAPPLHCLAGQAREEVTPAELLQACLEVCTQVRLMADSSPLALTLTLTLEVCTQASPWGRQGAAGWLQGSWVRRCSSWSWTSITAVAGSSGQRWTGCKTEACLAVAELVASIQQTLPMQLAHAVSARLRTQGLVRVAAPYPPCPQPPHHPQPLWDLRSHSTLTGHPPQPMCHSLTPLTYQSFLTLPPCSDALLPGQGGWSTGAWQPSQGLDLEQPSAGLPAPDSADSAAATPCPPPPSLAGSPGRAQLAGTPAPTVLVVSPHSPTPSLPLPTAAECHWHPDPPSAAAAPLPPAPTPAPGYKQAAATPPTQQAAATSTAPPLHPPSPEQPTDSPLVPAPTAESEGGQGPGVGAALPVGLAQEGGEGAADQAGLGPQLGLGGSAAVPDTMLLPGPESCATSAISQPSPTQPTPAAEHGQELPLAATVGQLPHEPTPLPGADPASAEPEPDTPAGVQPASPGAPHALLHGHEPVMHGCDPATPAEPQPVSLGPPQAPQGMPREASNEADQPHAGGGRPAPAAGSPPPTQLPLHAGESQDVNSTQPPPDSAIEPGPMAAGDLSSPSPSQPHLLEALRPGVGLAHADPSLVQPQAMCLGGSEPMHTVELLVAAAAALATRAEVRADSDHRSVLPGPQGTGSRGSGSSSRPSARHPQAAAGSSTGGRGGSSPGPAIPTEPCSGSSFQPVAAGALCSPPPLLKGPHTHLSLEAAGQQNGRHASDGGHGQAAQQKAASTGASSMAGATAGQSAKSGQDEGGGAAKPTGPEDLAEARHPAINPSERNATLATGASGQRGGSTAPPPASAASGAGHPGRRFEPPSVKGAAAAASNPDLHARVSSHLEGRNSGWNSSAASSVAPSHDGRTRPLPAPAFVRPASLHEHHHALGRQGPTACPTATMRTRRCSPLACSIQGSGSASQ</sequence>
<organism evidence="2 3">
    <name type="scientific">Haematococcus lacustris</name>
    <name type="common">Green alga</name>
    <name type="synonym">Haematococcus pluvialis</name>
    <dbReference type="NCBI Taxonomy" id="44745"/>
    <lineage>
        <taxon>Eukaryota</taxon>
        <taxon>Viridiplantae</taxon>
        <taxon>Chlorophyta</taxon>
        <taxon>core chlorophytes</taxon>
        <taxon>Chlorophyceae</taxon>
        <taxon>CS clade</taxon>
        <taxon>Chlamydomonadales</taxon>
        <taxon>Haematococcaceae</taxon>
        <taxon>Haematococcus</taxon>
    </lineage>
</organism>
<feature type="compositionally biased region" description="Polar residues" evidence="1">
    <location>
        <begin position="982"/>
        <end position="993"/>
    </location>
</feature>
<protein>
    <submittedName>
        <fullName evidence="2">Uncharacterized protein</fullName>
    </submittedName>
</protein>
<feature type="compositionally biased region" description="Low complexity" evidence="1">
    <location>
        <begin position="443"/>
        <end position="460"/>
    </location>
</feature>
<feature type="region of interest" description="Disordered" evidence="1">
    <location>
        <begin position="340"/>
        <end position="497"/>
    </location>
</feature>
<feature type="region of interest" description="Disordered" evidence="1">
    <location>
        <begin position="757"/>
        <end position="1029"/>
    </location>
</feature>
<evidence type="ECO:0000313" key="2">
    <source>
        <dbReference type="EMBL" id="GFH08378.1"/>
    </source>
</evidence>
<feature type="region of interest" description="Disordered" evidence="1">
    <location>
        <begin position="524"/>
        <end position="556"/>
    </location>
</feature>
<feature type="compositionally biased region" description="Low complexity" evidence="1">
    <location>
        <begin position="111"/>
        <end position="120"/>
    </location>
</feature>
<gene>
    <name evidence="2" type="ORF">HaLaN_03326</name>
</gene>
<comment type="caution">
    <text evidence="2">The sequence shown here is derived from an EMBL/GenBank/DDBJ whole genome shotgun (WGS) entry which is preliminary data.</text>
</comment>